<feature type="region of interest" description="Disordered" evidence="1">
    <location>
        <begin position="1"/>
        <end position="21"/>
    </location>
</feature>
<proteinExistence type="predicted"/>
<name>A0ABD3NE39_9STRA</name>
<dbReference type="Proteomes" id="UP001530315">
    <property type="component" value="Unassembled WGS sequence"/>
</dbReference>
<comment type="caution">
    <text evidence="2">The sequence shown here is derived from an EMBL/GenBank/DDBJ whole genome shotgun (WGS) entry which is preliminary data.</text>
</comment>
<dbReference type="AlphaFoldDB" id="A0ABD3NE39"/>
<accession>A0ABD3NE39</accession>
<evidence type="ECO:0000313" key="2">
    <source>
        <dbReference type="EMBL" id="KAL3771045.1"/>
    </source>
</evidence>
<keyword evidence="3" id="KW-1185">Reference proteome</keyword>
<feature type="compositionally biased region" description="Basic and acidic residues" evidence="1">
    <location>
        <begin position="120"/>
        <end position="157"/>
    </location>
</feature>
<evidence type="ECO:0000256" key="1">
    <source>
        <dbReference type="SAM" id="MobiDB-lite"/>
    </source>
</evidence>
<protein>
    <submittedName>
        <fullName evidence="2">Uncharacterized protein</fullName>
    </submittedName>
</protein>
<feature type="region of interest" description="Disordered" evidence="1">
    <location>
        <begin position="112"/>
        <end position="233"/>
    </location>
</feature>
<gene>
    <name evidence="2" type="ORF">ACHAW5_008511</name>
</gene>
<reference evidence="2 3" key="1">
    <citation type="submission" date="2024-10" db="EMBL/GenBank/DDBJ databases">
        <title>Updated reference genomes for cyclostephanoid diatoms.</title>
        <authorList>
            <person name="Roberts W.R."/>
            <person name="Alverson A.J."/>
        </authorList>
    </citation>
    <scope>NUCLEOTIDE SEQUENCE [LARGE SCALE GENOMIC DNA]</scope>
    <source>
        <strain evidence="2 3">AJA276-08</strain>
    </source>
</reference>
<feature type="compositionally biased region" description="Polar residues" evidence="1">
    <location>
        <begin position="195"/>
        <end position="215"/>
    </location>
</feature>
<evidence type="ECO:0000313" key="3">
    <source>
        <dbReference type="Proteomes" id="UP001530315"/>
    </source>
</evidence>
<dbReference type="EMBL" id="JALLAZ020001613">
    <property type="protein sequence ID" value="KAL3771045.1"/>
    <property type="molecule type" value="Genomic_DNA"/>
</dbReference>
<organism evidence="2 3">
    <name type="scientific">Stephanodiscus triporus</name>
    <dbReference type="NCBI Taxonomy" id="2934178"/>
    <lineage>
        <taxon>Eukaryota</taxon>
        <taxon>Sar</taxon>
        <taxon>Stramenopiles</taxon>
        <taxon>Ochrophyta</taxon>
        <taxon>Bacillariophyta</taxon>
        <taxon>Coscinodiscophyceae</taxon>
        <taxon>Thalassiosirophycidae</taxon>
        <taxon>Stephanodiscales</taxon>
        <taxon>Stephanodiscaceae</taxon>
        <taxon>Stephanodiscus</taxon>
    </lineage>
</organism>
<sequence length="271" mass="31215">MARAADGITPPADEKSDQSPYELMRRILRRKKTWEASALRAAKSREESLKIDDNNAAVDADDDAREREELLDKATREDAMIRANEAREELNRLFLRRAELEKSARQWNERMNDYEQSSLRGEKDELEKLRRDHDDEIERLEEKMRVENEMDEEERKSAAIGRKRTAKEGAEEEEERRRKRQKVMESITAKAGGSASDSDMNNMPTGFMENSNAGDGNSGKIGVGEAKVSGSVQKEEELKKILDEMSYLNKTKSQMIWLLKQVITAETKMKR</sequence>